<dbReference type="PANTHER" id="PTHR48086:SF7">
    <property type="entry name" value="SODIUM-SOLUTE SYMPORTER-RELATED"/>
    <property type="match status" value="1"/>
</dbReference>
<dbReference type="Proteomes" id="UP000053326">
    <property type="component" value="Unassembled WGS sequence"/>
</dbReference>
<evidence type="ECO:0000313" key="10">
    <source>
        <dbReference type="EMBL" id="KUK36862.1"/>
    </source>
</evidence>
<dbReference type="GO" id="GO:0005886">
    <property type="term" value="C:plasma membrane"/>
    <property type="evidence" value="ECO:0007669"/>
    <property type="project" value="TreeGrafter"/>
</dbReference>
<feature type="transmembrane region" description="Helical" evidence="9">
    <location>
        <begin position="24"/>
        <end position="45"/>
    </location>
</feature>
<keyword evidence="7 9" id="KW-0472">Membrane</keyword>
<evidence type="ECO:0000313" key="11">
    <source>
        <dbReference type="Proteomes" id="UP000053326"/>
    </source>
</evidence>
<feature type="transmembrane region" description="Helical" evidence="9">
    <location>
        <begin position="133"/>
        <end position="154"/>
    </location>
</feature>
<sequence>LAIGIWAGRYNKSMTDFLLAGRRLGLLLATFTLTATYFGGGYFLGLSSYAYDHGWVALWQAIGGGLGFILVAFVAFKMRDLAFYTVPDYLEHRYGGKTIRVLSALLSLIALVGILGAQVLATRAVLAMVGVESNIGLILAALIFVGYTVVGGLWAVTLTDFVQVSIAALGAVIAAVVAVSRAGGYQSLVATVTAQGVGEGFFTWSGGDISLVMWLTLPMMMYTLIGQDVYQRLFATKDGKTARNAGILSGLVIIAICVFTVLIGLAAKALFPDLADSSQAATTVISSFFHPVVAGIILAAVMAAIMSTADSILTAGTSHIIRDFYMEVFGVKEEGNEKRLLALSRLWTLILGVGSIFFALAIPSIIDILNYSYFLYTGGVFVPVVGGILWKRATRQGAVAGLLVGAAMAVIGLITKLNVWGIPVEIYSGIVSAVVFIIVSLATRQPYMEPRHKA</sequence>
<comment type="subcellular location">
    <subcellularLocation>
        <location evidence="1">Membrane</location>
        <topology evidence="1">Multi-pass membrane protein</topology>
    </subcellularLocation>
</comment>
<evidence type="ECO:0000256" key="4">
    <source>
        <dbReference type="ARBA" id="ARBA00022475"/>
    </source>
</evidence>
<dbReference type="InterPro" id="IPR001734">
    <property type="entry name" value="Na/solute_symporter"/>
</dbReference>
<dbReference type="PANTHER" id="PTHR48086">
    <property type="entry name" value="SODIUM/PROLINE SYMPORTER-RELATED"/>
    <property type="match status" value="1"/>
</dbReference>
<accession>A0A101FH00</accession>
<dbReference type="InterPro" id="IPR038377">
    <property type="entry name" value="Na/Glc_symporter_sf"/>
</dbReference>
<dbReference type="PROSITE" id="PS50283">
    <property type="entry name" value="NA_SOLUT_SYMP_3"/>
    <property type="match status" value="1"/>
</dbReference>
<dbReference type="PROSITE" id="PS00457">
    <property type="entry name" value="NA_SOLUT_SYMP_2"/>
    <property type="match status" value="1"/>
</dbReference>
<evidence type="ECO:0000256" key="6">
    <source>
        <dbReference type="ARBA" id="ARBA00022989"/>
    </source>
</evidence>
<feature type="non-terminal residue" evidence="10">
    <location>
        <position position="1"/>
    </location>
</feature>
<feature type="transmembrane region" description="Helical" evidence="9">
    <location>
        <begin position="287"/>
        <end position="306"/>
    </location>
</feature>
<name>A0A101FH00_9THEO</name>
<dbReference type="GO" id="GO:0022857">
    <property type="term" value="F:transmembrane transporter activity"/>
    <property type="evidence" value="ECO:0007669"/>
    <property type="project" value="InterPro"/>
</dbReference>
<dbReference type="PATRIC" id="fig|85874.4.peg.1562"/>
<comment type="similarity">
    <text evidence="2 8">Belongs to the sodium:solute symporter (SSF) (TC 2.A.21) family.</text>
</comment>
<feature type="transmembrane region" description="Helical" evidence="9">
    <location>
        <begin position="99"/>
        <end position="121"/>
    </location>
</feature>
<evidence type="ECO:0000256" key="8">
    <source>
        <dbReference type="RuleBase" id="RU362091"/>
    </source>
</evidence>
<dbReference type="InterPro" id="IPR050277">
    <property type="entry name" value="Sodium:Solute_Symporter"/>
</dbReference>
<feature type="transmembrane region" description="Helical" evidence="9">
    <location>
        <begin position="397"/>
        <end position="414"/>
    </location>
</feature>
<comment type="caution">
    <text evidence="10">The sequence shown here is derived from an EMBL/GenBank/DDBJ whole genome shotgun (WGS) entry which is preliminary data.</text>
</comment>
<keyword evidence="6 9" id="KW-1133">Transmembrane helix</keyword>
<evidence type="ECO:0000256" key="9">
    <source>
        <dbReference type="SAM" id="Phobius"/>
    </source>
</evidence>
<feature type="transmembrane region" description="Helical" evidence="9">
    <location>
        <begin position="246"/>
        <end position="267"/>
    </location>
</feature>
<evidence type="ECO:0000256" key="1">
    <source>
        <dbReference type="ARBA" id="ARBA00004141"/>
    </source>
</evidence>
<dbReference type="GO" id="GO:0046942">
    <property type="term" value="P:carboxylic acid transport"/>
    <property type="evidence" value="ECO:0007669"/>
    <property type="project" value="UniProtKB-ARBA"/>
</dbReference>
<keyword evidence="4" id="KW-1003">Cell membrane</keyword>
<reference evidence="11" key="1">
    <citation type="journal article" date="2015" name="MBio">
        <title>Genome-Resolved Metagenomic Analysis Reveals Roles for Candidate Phyla and Other Microbial Community Members in Biogeochemical Transformations in Oil Reservoirs.</title>
        <authorList>
            <person name="Hu P."/>
            <person name="Tom L."/>
            <person name="Singh A."/>
            <person name="Thomas B.C."/>
            <person name="Baker B.J."/>
            <person name="Piceno Y.M."/>
            <person name="Andersen G.L."/>
            <person name="Banfield J.F."/>
        </authorList>
    </citation>
    <scope>NUCLEOTIDE SEQUENCE [LARGE SCALE GENOMIC DNA]</scope>
</reference>
<dbReference type="CDD" id="cd10322">
    <property type="entry name" value="SLC5sbd"/>
    <property type="match status" value="1"/>
</dbReference>
<feature type="transmembrane region" description="Helical" evidence="9">
    <location>
        <begin position="57"/>
        <end position="78"/>
    </location>
</feature>
<protein>
    <submittedName>
        <fullName evidence="10">Sodium:solute symporter</fullName>
    </submittedName>
</protein>
<dbReference type="AlphaFoldDB" id="A0A101FH00"/>
<dbReference type="EMBL" id="LGFO01000032">
    <property type="protein sequence ID" value="KUK36862.1"/>
    <property type="molecule type" value="Genomic_DNA"/>
</dbReference>
<evidence type="ECO:0000256" key="7">
    <source>
        <dbReference type="ARBA" id="ARBA00023136"/>
    </source>
</evidence>
<evidence type="ECO:0000256" key="3">
    <source>
        <dbReference type="ARBA" id="ARBA00022448"/>
    </source>
</evidence>
<organism evidence="10 11">
    <name type="scientific">Thermacetogenium phaeum</name>
    <dbReference type="NCBI Taxonomy" id="85874"/>
    <lineage>
        <taxon>Bacteria</taxon>
        <taxon>Bacillati</taxon>
        <taxon>Bacillota</taxon>
        <taxon>Clostridia</taxon>
        <taxon>Thermoanaerobacterales</taxon>
        <taxon>Thermoanaerobacteraceae</taxon>
        <taxon>Thermacetogenium</taxon>
    </lineage>
</organism>
<feature type="transmembrane region" description="Helical" evidence="9">
    <location>
        <begin position="346"/>
        <end position="366"/>
    </location>
</feature>
<dbReference type="Gene3D" id="1.20.1730.10">
    <property type="entry name" value="Sodium/glucose cotransporter"/>
    <property type="match status" value="1"/>
</dbReference>
<feature type="transmembrane region" description="Helical" evidence="9">
    <location>
        <begin position="161"/>
        <end position="181"/>
    </location>
</feature>
<keyword evidence="3" id="KW-0813">Transport</keyword>
<evidence type="ECO:0000256" key="5">
    <source>
        <dbReference type="ARBA" id="ARBA00022692"/>
    </source>
</evidence>
<proteinExistence type="inferred from homology"/>
<feature type="transmembrane region" description="Helical" evidence="9">
    <location>
        <begin position="201"/>
        <end position="225"/>
    </location>
</feature>
<evidence type="ECO:0000256" key="2">
    <source>
        <dbReference type="ARBA" id="ARBA00006434"/>
    </source>
</evidence>
<feature type="transmembrane region" description="Helical" evidence="9">
    <location>
        <begin position="426"/>
        <end position="443"/>
    </location>
</feature>
<feature type="transmembrane region" description="Helical" evidence="9">
    <location>
        <begin position="372"/>
        <end position="390"/>
    </location>
</feature>
<keyword evidence="5 9" id="KW-0812">Transmembrane</keyword>
<gene>
    <name evidence="10" type="ORF">XD66_0423</name>
</gene>
<dbReference type="InterPro" id="IPR018212">
    <property type="entry name" value="Na/solute_symporter_CS"/>
</dbReference>
<dbReference type="Pfam" id="PF00474">
    <property type="entry name" value="SSF"/>
    <property type="match status" value="1"/>
</dbReference>